<accession>A0AAN8H224</accession>
<comment type="caution">
    <text evidence="2">The sequence shown here is derived from an EMBL/GenBank/DDBJ whole genome shotgun (WGS) entry which is preliminary data.</text>
</comment>
<protein>
    <submittedName>
        <fullName evidence="2">Uncharacterized protein</fullName>
    </submittedName>
</protein>
<evidence type="ECO:0000256" key="1">
    <source>
        <dbReference type="SAM" id="MobiDB-lite"/>
    </source>
</evidence>
<feature type="region of interest" description="Disordered" evidence="1">
    <location>
        <begin position="90"/>
        <end position="202"/>
    </location>
</feature>
<proteinExistence type="predicted"/>
<dbReference type="AlphaFoldDB" id="A0AAN8H224"/>
<name>A0AAN8H224_9TELE</name>
<feature type="compositionally biased region" description="Low complexity" evidence="1">
    <location>
        <begin position="138"/>
        <end position="152"/>
    </location>
</feature>
<evidence type="ECO:0000313" key="3">
    <source>
        <dbReference type="Proteomes" id="UP001335648"/>
    </source>
</evidence>
<feature type="compositionally biased region" description="Polar residues" evidence="1">
    <location>
        <begin position="193"/>
        <end position="202"/>
    </location>
</feature>
<keyword evidence="3" id="KW-1185">Reference proteome</keyword>
<evidence type="ECO:0000313" key="2">
    <source>
        <dbReference type="EMBL" id="KAK5896499.1"/>
    </source>
</evidence>
<dbReference type="Proteomes" id="UP001335648">
    <property type="component" value="Unassembled WGS sequence"/>
</dbReference>
<reference evidence="2 3" key="1">
    <citation type="journal article" date="2023" name="Mol. Biol. Evol.">
        <title>Genomics of Secondarily Temperate Adaptation in the Only Non-Antarctic Icefish.</title>
        <authorList>
            <person name="Rivera-Colon A.G."/>
            <person name="Rayamajhi N."/>
            <person name="Minhas B.F."/>
            <person name="Madrigal G."/>
            <person name="Bilyk K.T."/>
            <person name="Yoon V."/>
            <person name="Hune M."/>
            <person name="Gregory S."/>
            <person name="Cheng C.H.C."/>
            <person name="Catchen J.M."/>
        </authorList>
    </citation>
    <scope>NUCLEOTIDE SEQUENCE [LARGE SCALE GENOMIC DNA]</scope>
    <source>
        <strain evidence="2">JC2023a</strain>
    </source>
</reference>
<gene>
    <name evidence="2" type="ORF">CesoFtcFv8_009648</name>
</gene>
<organism evidence="2 3">
    <name type="scientific">Champsocephalus esox</name>
    <name type="common">pike icefish</name>
    <dbReference type="NCBI Taxonomy" id="159716"/>
    <lineage>
        <taxon>Eukaryota</taxon>
        <taxon>Metazoa</taxon>
        <taxon>Chordata</taxon>
        <taxon>Craniata</taxon>
        <taxon>Vertebrata</taxon>
        <taxon>Euteleostomi</taxon>
        <taxon>Actinopterygii</taxon>
        <taxon>Neopterygii</taxon>
        <taxon>Teleostei</taxon>
        <taxon>Neoteleostei</taxon>
        <taxon>Acanthomorphata</taxon>
        <taxon>Eupercaria</taxon>
        <taxon>Perciformes</taxon>
        <taxon>Notothenioidei</taxon>
        <taxon>Channichthyidae</taxon>
        <taxon>Champsocephalus</taxon>
    </lineage>
</organism>
<sequence>MLPQIVARARPSDSSTDSHRQVAIRAFPRPLPVGDAARRRRTLRDARAQLASPDTAILYSLRCAGPRDSIPPRKIAMLAIHELGTCVRPPSRSGVPPLAAAREKQRRRADYLAHRRGNPASHKRDVLRRLKRTRRAVTRPAPTKSAARTRTPQSRRRRRPTAPRPAPLARYGHLRSWRHGTSAVTARRPPCTPTQRFSPVER</sequence>
<dbReference type="EMBL" id="JAULUE010002053">
    <property type="protein sequence ID" value="KAK5896499.1"/>
    <property type="molecule type" value="Genomic_DNA"/>
</dbReference>